<dbReference type="RefSeq" id="WP_073708645.1">
    <property type="nucleotide sequence ID" value="NZ_MQSV01000001.1"/>
</dbReference>
<dbReference type="GO" id="GO:0004553">
    <property type="term" value="F:hydrolase activity, hydrolyzing O-glycosyl compounds"/>
    <property type="evidence" value="ECO:0007669"/>
    <property type="project" value="InterPro"/>
</dbReference>
<protein>
    <recommendedName>
        <fullName evidence="9">Glycoside hydrolase</fullName>
    </recommendedName>
</protein>
<keyword evidence="3 4" id="KW-0326">Glycosidase</keyword>
<name>A0A1Q5PQ87_9ACTO</name>
<dbReference type="Pfam" id="PF21365">
    <property type="entry name" value="Glyco_hydro_31_3rd"/>
    <property type="match status" value="1"/>
</dbReference>
<dbReference type="PANTHER" id="PTHR43053:SF4">
    <property type="entry name" value="MYOGENESIS-REGULATING GLYCOSIDASE"/>
    <property type="match status" value="1"/>
</dbReference>
<evidence type="ECO:0000313" key="7">
    <source>
        <dbReference type="EMBL" id="OKL49761.1"/>
    </source>
</evidence>
<organism evidence="7 8">
    <name type="scientific">Boudabousia liubingyangii</name>
    <dbReference type="NCBI Taxonomy" id="1921764"/>
    <lineage>
        <taxon>Bacteria</taxon>
        <taxon>Bacillati</taxon>
        <taxon>Actinomycetota</taxon>
        <taxon>Actinomycetes</taxon>
        <taxon>Actinomycetales</taxon>
        <taxon>Actinomycetaceae</taxon>
        <taxon>Boudabousia</taxon>
    </lineage>
</organism>
<dbReference type="Proteomes" id="UP000186785">
    <property type="component" value="Unassembled WGS sequence"/>
</dbReference>
<evidence type="ECO:0000259" key="5">
    <source>
        <dbReference type="Pfam" id="PF01055"/>
    </source>
</evidence>
<evidence type="ECO:0000256" key="3">
    <source>
        <dbReference type="ARBA" id="ARBA00023295"/>
    </source>
</evidence>
<sequence>MFLGQTVESREPDLRIPLLEAERWWGGAVDDAAHQPYGDQDFSRDLAQVHPSEDGAGAPSNQAAPILVSTRGRSVSSDRPFRFAFTPEELKVWGENLRFVGERPASPDASTLSGQTLAAAFMDLAENVWTPSGAPDRALFTGPQYNTWIEMPLHPTQEKVLDYVRNMLDCGMPPGVVMIDDLWARDYGSWQFDLAAFPDPAAMVRTLHEWGCAVMLWVVPFVSPDSFEFRELEKAGYLLKDEHGQTALRRWWNGISACLDLSNECALKWLKEQLDELRRSYGIDGFKFDAGDVRDYRDTDQTNGLSPVEMCEAWGKFGTNYPLNEYRACWKMAGAPLAQRLQDKPPTWDERGIGALIPEMLTQAMIGCAYVSPDMIGGGEIVAMTAAGGIDQELFVRYAQIAALSPMMQFSVSPARVLDEPAFDALQKALNLRERYLPYLMELVEHCATDGTPIMRPMSYHDDSLEAAQCRDQFMLGEDLVIAPVLTAGATSRKVYLPAGKWEENETQQVFEGGQFVEIPVVLDTLPIFESVKE</sequence>
<feature type="domain" description="Glycoside hydrolase family 31 TIM barrel" evidence="5">
    <location>
        <begin position="156"/>
        <end position="442"/>
    </location>
</feature>
<proteinExistence type="inferred from homology"/>
<evidence type="ECO:0000313" key="8">
    <source>
        <dbReference type="Proteomes" id="UP000186785"/>
    </source>
</evidence>
<evidence type="ECO:0000256" key="1">
    <source>
        <dbReference type="ARBA" id="ARBA00007806"/>
    </source>
</evidence>
<reference evidence="7 8" key="1">
    <citation type="submission" date="2016-11" db="EMBL/GenBank/DDBJ databases">
        <title>Actinomyces gypaetusis sp. nov. isolated from the vulture Gypaetus barbatus in Qinghai Tibet Plateau China.</title>
        <authorList>
            <person name="Meng X."/>
        </authorList>
    </citation>
    <scope>NUCLEOTIDE SEQUENCE [LARGE SCALE GENOMIC DNA]</scope>
    <source>
        <strain evidence="7 8">VUL4_2</strain>
    </source>
</reference>
<feature type="domain" description="Glycosyl hydrolase family 31 C-terminal" evidence="6">
    <location>
        <begin position="451"/>
        <end position="529"/>
    </location>
</feature>
<evidence type="ECO:0008006" key="9">
    <source>
        <dbReference type="Google" id="ProtNLM"/>
    </source>
</evidence>
<dbReference type="AlphaFoldDB" id="A0A1Q5PQ87"/>
<dbReference type="EMBL" id="MQSV01000001">
    <property type="protein sequence ID" value="OKL49761.1"/>
    <property type="molecule type" value="Genomic_DNA"/>
</dbReference>
<dbReference type="Pfam" id="PF01055">
    <property type="entry name" value="Glyco_hydro_31_2nd"/>
    <property type="match status" value="1"/>
</dbReference>
<evidence type="ECO:0000259" key="6">
    <source>
        <dbReference type="Pfam" id="PF21365"/>
    </source>
</evidence>
<dbReference type="GO" id="GO:0005975">
    <property type="term" value="P:carbohydrate metabolic process"/>
    <property type="evidence" value="ECO:0007669"/>
    <property type="project" value="InterPro"/>
</dbReference>
<dbReference type="InterPro" id="IPR048395">
    <property type="entry name" value="Glyco_hydro_31_C"/>
</dbReference>
<dbReference type="InterPro" id="IPR013780">
    <property type="entry name" value="Glyco_hydro_b"/>
</dbReference>
<gene>
    <name evidence="7" type="ORF">BSR29_02090</name>
</gene>
<dbReference type="InterPro" id="IPR050985">
    <property type="entry name" value="Alpha-glycosidase_related"/>
</dbReference>
<keyword evidence="8" id="KW-1185">Reference proteome</keyword>
<dbReference type="Gene3D" id="2.60.40.1180">
    <property type="entry name" value="Golgi alpha-mannosidase II"/>
    <property type="match status" value="1"/>
</dbReference>
<dbReference type="InterPro" id="IPR017853">
    <property type="entry name" value="GH"/>
</dbReference>
<dbReference type="PANTHER" id="PTHR43053">
    <property type="entry name" value="GLYCOSIDASE FAMILY 31"/>
    <property type="match status" value="1"/>
</dbReference>
<accession>A0A1Q5PQ87</accession>
<evidence type="ECO:0000256" key="2">
    <source>
        <dbReference type="ARBA" id="ARBA00022801"/>
    </source>
</evidence>
<dbReference type="STRING" id="1921764.BSR28_00360"/>
<comment type="caution">
    <text evidence="7">The sequence shown here is derived from an EMBL/GenBank/DDBJ whole genome shotgun (WGS) entry which is preliminary data.</text>
</comment>
<evidence type="ECO:0000256" key="4">
    <source>
        <dbReference type="RuleBase" id="RU361185"/>
    </source>
</evidence>
<keyword evidence="2 4" id="KW-0378">Hydrolase</keyword>
<dbReference type="SUPFAM" id="SSF51445">
    <property type="entry name" value="(Trans)glycosidases"/>
    <property type="match status" value="1"/>
</dbReference>
<comment type="similarity">
    <text evidence="1 4">Belongs to the glycosyl hydrolase 31 family.</text>
</comment>
<dbReference type="Gene3D" id="3.20.20.80">
    <property type="entry name" value="Glycosidases"/>
    <property type="match status" value="1"/>
</dbReference>
<dbReference type="InterPro" id="IPR000322">
    <property type="entry name" value="Glyco_hydro_31_TIM"/>
</dbReference>
<dbReference type="OrthoDB" id="176168at2"/>
<dbReference type="SUPFAM" id="SSF51011">
    <property type="entry name" value="Glycosyl hydrolase domain"/>
    <property type="match status" value="1"/>
</dbReference>
<dbReference type="CDD" id="cd06592">
    <property type="entry name" value="GH31_NET37"/>
    <property type="match status" value="1"/>
</dbReference>